<sequence length="53" mass="5978">MAVGFTLRSKVSRCGSSEKHSSEMPTLRGHLDALHKSYHFQQIESTRVSFIAQ</sequence>
<reference evidence="1 2" key="1">
    <citation type="journal article" date="2013" name="Nat. Genet.">
        <title>The genome of the hydatid tapeworm Echinococcus granulosus.</title>
        <authorList>
            <person name="Zheng H."/>
            <person name="Zhang W."/>
            <person name="Zhang L."/>
            <person name="Zhang Z."/>
            <person name="Li J."/>
            <person name="Lu G."/>
            <person name="Zhu Y."/>
            <person name="Wang Y."/>
            <person name="Huang Y."/>
            <person name="Liu J."/>
            <person name="Kang H."/>
            <person name="Chen J."/>
            <person name="Wang L."/>
            <person name="Chen A."/>
            <person name="Yu S."/>
            <person name="Gao Z."/>
            <person name="Jin L."/>
            <person name="Gu W."/>
            <person name="Wang Z."/>
            <person name="Zhao L."/>
            <person name="Shi B."/>
            <person name="Wen H."/>
            <person name="Lin R."/>
            <person name="Jones M.K."/>
            <person name="Brejova B."/>
            <person name="Vinar T."/>
            <person name="Zhao G."/>
            <person name="McManus D.P."/>
            <person name="Chen Z."/>
            <person name="Zhou Y."/>
            <person name="Wang S."/>
        </authorList>
    </citation>
    <scope>NUCLEOTIDE SEQUENCE [LARGE SCALE GENOMIC DNA]</scope>
</reference>
<accession>W6U6I5</accession>
<protein>
    <submittedName>
        <fullName evidence="1">Uncharacterized protein</fullName>
    </submittedName>
</protein>
<dbReference type="KEGG" id="egl:EGR_11198"/>
<proteinExistence type="predicted"/>
<evidence type="ECO:0000313" key="1">
    <source>
        <dbReference type="EMBL" id="EUB53947.1"/>
    </source>
</evidence>
<gene>
    <name evidence="1" type="ORF">EGR_11198</name>
</gene>
<dbReference type="Proteomes" id="UP000019149">
    <property type="component" value="Unassembled WGS sequence"/>
</dbReference>
<organism evidence="1 2">
    <name type="scientific">Echinococcus granulosus</name>
    <name type="common">Hydatid tapeworm</name>
    <dbReference type="NCBI Taxonomy" id="6210"/>
    <lineage>
        <taxon>Eukaryota</taxon>
        <taxon>Metazoa</taxon>
        <taxon>Spiralia</taxon>
        <taxon>Lophotrochozoa</taxon>
        <taxon>Platyhelminthes</taxon>
        <taxon>Cestoda</taxon>
        <taxon>Eucestoda</taxon>
        <taxon>Cyclophyllidea</taxon>
        <taxon>Taeniidae</taxon>
        <taxon>Echinococcus</taxon>
        <taxon>Echinococcus granulosus group</taxon>
    </lineage>
</organism>
<dbReference type="CTD" id="36346911"/>
<name>W6U6I5_ECHGR</name>
<dbReference type="GeneID" id="36346911"/>
<dbReference type="RefSeq" id="XP_024345143.1">
    <property type="nucleotide sequence ID" value="XM_024500445.1"/>
</dbReference>
<keyword evidence="2" id="KW-1185">Reference proteome</keyword>
<dbReference type="AlphaFoldDB" id="W6U6I5"/>
<evidence type="ECO:0000313" key="2">
    <source>
        <dbReference type="Proteomes" id="UP000019149"/>
    </source>
</evidence>
<comment type="caution">
    <text evidence="1">The sequence shown here is derived from an EMBL/GenBank/DDBJ whole genome shotgun (WGS) entry which is preliminary data.</text>
</comment>
<dbReference type="EMBL" id="APAU02000489">
    <property type="protein sequence ID" value="EUB53947.1"/>
    <property type="molecule type" value="Genomic_DNA"/>
</dbReference>